<dbReference type="PANTHER" id="PTHR43464:SF19">
    <property type="entry name" value="UBIQUINONE BIOSYNTHESIS O-METHYLTRANSFERASE, MITOCHONDRIAL"/>
    <property type="match status" value="1"/>
</dbReference>
<keyword evidence="3 5" id="KW-0831">Ubiquinone biosynthesis</keyword>
<dbReference type="NCBIfam" id="TIGR01983">
    <property type="entry name" value="UbiG"/>
    <property type="match status" value="1"/>
</dbReference>
<keyword evidence="8" id="KW-1185">Reference proteome</keyword>
<evidence type="ECO:0000313" key="7">
    <source>
        <dbReference type="EMBL" id="GIL50985.1"/>
    </source>
</evidence>
<feature type="binding site" evidence="5">
    <location>
        <position position="282"/>
    </location>
    <ligand>
        <name>S-adenosyl-L-methionine</name>
        <dbReference type="ChEBI" id="CHEBI:59789"/>
    </ligand>
</feature>
<comment type="cofactor">
    <cofactor evidence="5">
        <name>Mg(2+)</name>
        <dbReference type="ChEBI" id="CHEBI:18420"/>
    </cofactor>
</comment>
<dbReference type="CDD" id="cd02440">
    <property type="entry name" value="AdoMet_MTases"/>
    <property type="match status" value="1"/>
</dbReference>
<comment type="catalytic activity">
    <reaction evidence="5">
        <text>a 3-demethylubiquinol + S-adenosyl-L-methionine = a ubiquinol + S-adenosyl-L-homocysteine + H(+)</text>
        <dbReference type="Rhea" id="RHEA:44380"/>
        <dbReference type="Rhea" id="RHEA-COMP:9566"/>
        <dbReference type="Rhea" id="RHEA-COMP:10914"/>
        <dbReference type="ChEBI" id="CHEBI:15378"/>
        <dbReference type="ChEBI" id="CHEBI:17976"/>
        <dbReference type="ChEBI" id="CHEBI:57856"/>
        <dbReference type="ChEBI" id="CHEBI:59789"/>
        <dbReference type="ChEBI" id="CHEBI:84422"/>
        <dbReference type="EC" id="2.1.1.64"/>
    </reaction>
</comment>
<evidence type="ECO:0000313" key="8">
    <source>
        <dbReference type="Proteomes" id="UP000747399"/>
    </source>
</evidence>
<dbReference type="Pfam" id="PF13489">
    <property type="entry name" value="Methyltransf_23"/>
    <property type="match status" value="1"/>
</dbReference>
<dbReference type="Gene3D" id="3.40.50.150">
    <property type="entry name" value="Vaccinia Virus protein VP39"/>
    <property type="match status" value="1"/>
</dbReference>
<organism evidence="7 8">
    <name type="scientific">Volvox africanus</name>
    <dbReference type="NCBI Taxonomy" id="51714"/>
    <lineage>
        <taxon>Eukaryota</taxon>
        <taxon>Viridiplantae</taxon>
        <taxon>Chlorophyta</taxon>
        <taxon>core chlorophytes</taxon>
        <taxon>Chlorophyceae</taxon>
        <taxon>CS clade</taxon>
        <taxon>Chlamydomonadales</taxon>
        <taxon>Volvocaceae</taxon>
        <taxon>Volvox</taxon>
    </lineage>
</organism>
<dbReference type="HAMAP" id="MF_00472">
    <property type="entry name" value="UbiG"/>
    <property type="match status" value="1"/>
</dbReference>
<feature type="binding site" evidence="5">
    <location>
        <position position="386"/>
    </location>
    <ligand>
        <name>Mg(2+)</name>
        <dbReference type="ChEBI" id="CHEBI:18420"/>
    </ligand>
</feature>
<feature type="binding site" evidence="5">
    <location>
        <position position="381"/>
    </location>
    <ligand>
        <name>S-adenosyl-L-methionine</name>
        <dbReference type="ChEBI" id="CHEBI:59789"/>
    </ligand>
</feature>
<gene>
    <name evidence="5" type="primary">COQ3</name>
    <name evidence="7" type="ORF">Vafri_7061</name>
</gene>
<feature type="binding site" evidence="5">
    <location>
        <position position="385"/>
    </location>
    <ligand>
        <name>Mg(2+)</name>
        <dbReference type="ChEBI" id="CHEBI:18420"/>
    </ligand>
</feature>
<proteinExistence type="inferred from homology"/>
<keyword evidence="5" id="KW-0460">Magnesium</keyword>
<dbReference type="UniPathway" id="UPA00232"/>
<dbReference type="GO" id="GO:0032259">
    <property type="term" value="P:methylation"/>
    <property type="evidence" value="ECO:0007669"/>
    <property type="project" value="UniProtKB-KW"/>
</dbReference>
<dbReference type="EC" id="2.1.1.64" evidence="5"/>
<evidence type="ECO:0000256" key="6">
    <source>
        <dbReference type="SAM" id="MobiDB-lite"/>
    </source>
</evidence>
<dbReference type="AlphaFoldDB" id="A0A8J4B015"/>
<dbReference type="GO" id="GO:0046872">
    <property type="term" value="F:metal ion binding"/>
    <property type="evidence" value="ECO:0007669"/>
    <property type="project" value="UniProtKB-KW"/>
</dbReference>
<feature type="compositionally biased region" description="Low complexity" evidence="6">
    <location>
        <begin position="76"/>
        <end position="120"/>
    </location>
</feature>
<comment type="similarity">
    <text evidence="5">Belongs to the class I-like SAM-binding methyltransferase superfamily. UbiG/COQ3 family.</text>
</comment>
<comment type="function">
    <text evidence="5">O-methyltransferase required for two non-consecutive steps during ubiquinone biosynthesis. Catalyzes the 2 O-methylation of 3,4-dihydroxy-5-(all-trans-polyprenyl)benzoic acid into 4-hydroxy-3-methoxy-5-(all-trans-polyprenyl)benzoic acid. Also catalyzes the last step of ubiquinone biosynthesis by mediating methylation of 3-demethylubiquinone into ubiquinone. Also able to mediate the methylation of 3-demethylubiquinol into ubiquinol.</text>
</comment>
<dbReference type="PANTHER" id="PTHR43464">
    <property type="entry name" value="METHYLTRANSFERASE"/>
    <property type="match status" value="1"/>
</dbReference>
<dbReference type="GO" id="GO:0061542">
    <property type="term" value="F:3-demethylubiquinol 3-O-methyltransferase activity"/>
    <property type="evidence" value="ECO:0007669"/>
    <property type="project" value="UniProtKB-UniRule"/>
</dbReference>
<keyword evidence="5" id="KW-0496">Mitochondrion</keyword>
<protein>
    <recommendedName>
        <fullName evidence="5">Ubiquinone biosynthesis O-methyltransferase, mitochondrial</fullName>
    </recommendedName>
    <alternativeName>
        <fullName evidence="5">3-demethylubiquinol 3-O-methyltransferase</fullName>
        <ecNumber evidence="5">2.1.1.64</ecNumber>
    </alternativeName>
    <alternativeName>
        <fullName evidence="5">3-demethylubiquinone 3-O-methyltransferase</fullName>
        <ecNumber evidence="5">2.1.1.-</ecNumber>
    </alternativeName>
    <alternativeName>
        <fullName evidence="5">Polyprenyldihydroxybenzoate methyltransferase</fullName>
        <ecNumber evidence="5">2.1.1.114</ecNumber>
    </alternativeName>
</protein>
<name>A0A8J4B015_9CHLO</name>
<evidence type="ECO:0000256" key="4">
    <source>
        <dbReference type="ARBA" id="ARBA00022691"/>
    </source>
</evidence>
<dbReference type="InterPro" id="IPR010233">
    <property type="entry name" value="UbiG_MeTrfase"/>
</dbReference>
<comment type="subcellular location">
    <subcellularLocation>
        <location evidence="5">Mitochondrion inner membrane</location>
        <topology evidence="5">Peripheral membrane protein</topology>
        <orientation evidence="5">Matrix side</orientation>
    </subcellularLocation>
</comment>
<comment type="catalytic activity">
    <reaction evidence="5">
        <text>a 3-demethylubiquinone + S-adenosyl-L-methionine = a ubiquinone + S-adenosyl-L-homocysteine</text>
        <dbReference type="Rhea" id="RHEA:81215"/>
        <dbReference type="Rhea" id="RHEA-COMP:9565"/>
        <dbReference type="Rhea" id="RHEA-COMP:19654"/>
        <dbReference type="ChEBI" id="CHEBI:16389"/>
        <dbReference type="ChEBI" id="CHEBI:57856"/>
        <dbReference type="ChEBI" id="CHEBI:59789"/>
        <dbReference type="ChEBI" id="CHEBI:231825"/>
    </reaction>
</comment>
<keyword evidence="4 5" id="KW-0949">S-adenosyl-L-methionine</keyword>
<dbReference type="GO" id="GO:0031314">
    <property type="term" value="C:extrinsic component of mitochondrial inner membrane"/>
    <property type="evidence" value="ECO:0007669"/>
    <property type="project" value="UniProtKB-UniRule"/>
</dbReference>
<evidence type="ECO:0000256" key="2">
    <source>
        <dbReference type="ARBA" id="ARBA00022679"/>
    </source>
</evidence>
<comment type="caution">
    <text evidence="7">The sequence shown here is derived from an EMBL/GenBank/DDBJ whole genome shotgun (WGS) entry which is preliminary data.</text>
</comment>
<keyword evidence="5" id="KW-0479">Metal-binding</keyword>
<dbReference type="SUPFAM" id="SSF53335">
    <property type="entry name" value="S-adenosyl-L-methionine-dependent methyltransferases"/>
    <property type="match status" value="1"/>
</dbReference>
<comment type="subunit">
    <text evidence="5">Component of a multi-subunit COQ enzyme complex.</text>
</comment>
<comment type="catalytic activity">
    <reaction evidence="5">
        <text>a 3,4-dihydroxy-5-(all-trans-polyprenyl)benzoate + S-adenosyl-L-methionine = a 4-hydroxy-3-methoxy-5-(all-trans-polyprenyl)benzoate + S-adenosyl-L-homocysteine + H(+)</text>
        <dbReference type="Rhea" id="RHEA:44452"/>
        <dbReference type="Rhea" id="RHEA-COMP:10930"/>
        <dbReference type="Rhea" id="RHEA-COMP:10931"/>
        <dbReference type="ChEBI" id="CHEBI:15378"/>
        <dbReference type="ChEBI" id="CHEBI:57856"/>
        <dbReference type="ChEBI" id="CHEBI:59789"/>
        <dbReference type="ChEBI" id="CHEBI:64694"/>
        <dbReference type="ChEBI" id="CHEBI:84443"/>
        <dbReference type="EC" id="2.1.1.114"/>
    </reaction>
</comment>
<keyword evidence="5" id="KW-0999">Mitochondrion inner membrane</keyword>
<dbReference type="InterPro" id="IPR029063">
    <property type="entry name" value="SAM-dependent_MTases_sf"/>
</dbReference>
<dbReference type="EC" id="2.1.1.114" evidence="5"/>
<dbReference type="GO" id="GO:0010420">
    <property type="term" value="F:polyprenyldihydroxybenzoate methyltransferase activity"/>
    <property type="evidence" value="ECO:0007669"/>
    <property type="project" value="UniProtKB-UniRule"/>
</dbReference>
<feature type="region of interest" description="Disordered" evidence="6">
    <location>
        <begin position="46"/>
        <end position="138"/>
    </location>
</feature>
<keyword evidence="5" id="KW-0472">Membrane</keyword>
<reference evidence="7" key="1">
    <citation type="journal article" date="2021" name="Proc. Natl. Acad. Sci. U.S.A.">
        <title>Three genomes in the algal genus Volvox reveal the fate of a haploid sex-determining region after a transition to homothallism.</title>
        <authorList>
            <person name="Yamamoto K."/>
            <person name="Hamaji T."/>
            <person name="Kawai-Toyooka H."/>
            <person name="Matsuzaki R."/>
            <person name="Takahashi F."/>
            <person name="Nishimura Y."/>
            <person name="Kawachi M."/>
            <person name="Noguchi H."/>
            <person name="Minakuchi Y."/>
            <person name="Umen J.G."/>
            <person name="Toyoda A."/>
            <person name="Nozaki H."/>
        </authorList>
    </citation>
    <scope>NUCLEOTIDE SEQUENCE</scope>
    <source>
        <strain evidence="7">NIES-3780</strain>
    </source>
</reference>
<feature type="binding site" evidence="5">
    <location>
        <position position="334"/>
    </location>
    <ligand>
        <name>S-adenosyl-L-methionine</name>
        <dbReference type="ChEBI" id="CHEBI:59789"/>
    </ligand>
</feature>
<keyword evidence="1 5" id="KW-0489">Methyltransferase</keyword>
<dbReference type="Proteomes" id="UP000747399">
    <property type="component" value="Unassembled WGS sequence"/>
</dbReference>
<dbReference type="EC" id="2.1.1.-" evidence="5"/>
<sequence length="546" mass="56036">MIVHVRASMFLSALQPLAVTHSGYIRNNLMALVQCVAVIARGGTVSSNSAPPGTLPVLLPDLPAGPQRATAAGLNSPRRLPSLLPGVEDGSTSSPISSLSQPVASPTRTPTLPLLSSPTSCRQPCPGSHSPGPATPGIHLQARAATPPPRTPPPPLLLRRSPTRLTAFNATSTRTVTLASPRQLSTSFTTMTPIPDPNASCPDGNWGPASLDATAAGGGGGGSGTFAAVPGGLSSGIETVGGTARGASVDPREAAKFAALAASWWRSSDGPFAPLHALNPARVRFIRQSLAVLMELDVETPEPLTGLRVLDVGCGGGILSEALARLGAEVHGIDVTRENVEVARMHARTDPRVAARVRYDVISAEDLAASGVVPYDVVIASEVLEHVSRPHQLLPVLAALMAAPAPAGGTSGHGGGAMIVSTLNRTPAAWAVAIAGAEYLTGMVPRGTHQWRKFITPEELSVMADSCGLHVWHAAGMVPLGPGGLSWQLSEDLSVNYIATLRRRTVGGEGAEKTGRGALGDQDVARVRGQGLSEAAAPGHEVTGNP</sequence>
<accession>A0A8J4B015</accession>
<evidence type="ECO:0000256" key="3">
    <source>
        <dbReference type="ARBA" id="ARBA00022688"/>
    </source>
</evidence>
<feature type="binding site" evidence="5">
    <location>
        <position position="313"/>
    </location>
    <ligand>
        <name>S-adenosyl-L-methionine</name>
        <dbReference type="ChEBI" id="CHEBI:59789"/>
    </ligand>
</feature>
<evidence type="ECO:0000256" key="1">
    <source>
        <dbReference type="ARBA" id="ARBA00022603"/>
    </source>
</evidence>
<keyword evidence="2 5" id="KW-0808">Transferase</keyword>
<feature type="binding site" evidence="5">
    <location>
        <position position="382"/>
    </location>
    <ligand>
        <name>Mg(2+)</name>
        <dbReference type="ChEBI" id="CHEBI:18420"/>
    </ligand>
</feature>
<comment type="pathway">
    <text evidence="5">Cofactor biosynthesis; ubiquinone biosynthesis.</text>
</comment>
<evidence type="ECO:0000256" key="5">
    <source>
        <dbReference type="HAMAP-Rule" id="MF_03190"/>
    </source>
</evidence>
<dbReference type="EMBL" id="BNCO01000010">
    <property type="protein sequence ID" value="GIL50985.1"/>
    <property type="molecule type" value="Genomic_DNA"/>
</dbReference>